<comment type="caution">
    <text evidence="3">The sequence shown here is derived from an EMBL/GenBank/DDBJ whole genome shotgun (WGS) entry which is preliminary data.</text>
</comment>
<dbReference type="InterPro" id="IPR009097">
    <property type="entry name" value="Cyclic_Pdiesterase"/>
</dbReference>
<dbReference type="PANTHER" id="PTHR35561:SF1">
    <property type="entry name" value="RNA 2',3'-CYCLIC PHOSPHODIESTERASE"/>
    <property type="match status" value="1"/>
</dbReference>
<dbReference type="HAMAP" id="MF_01940">
    <property type="entry name" value="RNA_CPDase"/>
    <property type="match status" value="1"/>
</dbReference>
<comment type="catalytic activity">
    <reaction evidence="2">
        <text>a 3'-end 2',3'-cyclophospho-ribonucleotide-RNA + H2O = a 3'-end 2'-phospho-ribonucleotide-RNA + H(+)</text>
        <dbReference type="Rhea" id="RHEA:11828"/>
        <dbReference type="Rhea" id="RHEA-COMP:10464"/>
        <dbReference type="Rhea" id="RHEA-COMP:17353"/>
        <dbReference type="ChEBI" id="CHEBI:15377"/>
        <dbReference type="ChEBI" id="CHEBI:15378"/>
        <dbReference type="ChEBI" id="CHEBI:83064"/>
        <dbReference type="ChEBI" id="CHEBI:173113"/>
        <dbReference type="EC" id="3.1.4.58"/>
    </reaction>
</comment>
<comment type="similarity">
    <text evidence="2">Belongs to the 2H phosphoesterase superfamily. ThpR family.</text>
</comment>
<dbReference type="GO" id="GO:0008664">
    <property type="term" value="F:RNA 2',3'-cyclic 3'-phosphodiesterase activity"/>
    <property type="evidence" value="ECO:0007669"/>
    <property type="project" value="UniProtKB-EC"/>
</dbReference>
<dbReference type="InterPro" id="IPR004175">
    <property type="entry name" value="RNA_CPDase"/>
</dbReference>
<dbReference type="PANTHER" id="PTHR35561">
    <property type="entry name" value="RNA 2',3'-CYCLIC PHOSPHODIESTERASE"/>
    <property type="match status" value="1"/>
</dbReference>
<name>A0A398BAM1_9BACI</name>
<dbReference type="Gene3D" id="3.90.1140.10">
    <property type="entry name" value="Cyclic phosphodiesterase"/>
    <property type="match status" value="1"/>
</dbReference>
<evidence type="ECO:0000256" key="2">
    <source>
        <dbReference type="HAMAP-Rule" id="MF_01940"/>
    </source>
</evidence>
<dbReference type="Proteomes" id="UP000266016">
    <property type="component" value="Unassembled WGS sequence"/>
</dbReference>
<dbReference type="NCBIfam" id="TIGR02258">
    <property type="entry name" value="2_5_ligase"/>
    <property type="match status" value="1"/>
</dbReference>
<dbReference type="EMBL" id="QWVS01000015">
    <property type="protein sequence ID" value="RID86511.1"/>
    <property type="molecule type" value="Genomic_DNA"/>
</dbReference>
<accession>A0A398BAM1</accession>
<evidence type="ECO:0000256" key="1">
    <source>
        <dbReference type="ARBA" id="ARBA00022801"/>
    </source>
</evidence>
<dbReference type="RefSeq" id="WP_119116901.1">
    <property type="nucleotide sequence ID" value="NZ_QWVS01000015.1"/>
</dbReference>
<reference evidence="3 4" key="1">
    <citation type="submission" date="2018-08" db="EMBL/GenBank/DDBJ databases">
        <title>Bacillus jemisoniae sp. nov., Bacillus chryseoplanitiae sp. nov., Bacillus resnikiae sp. nov., and Bacillus frankliniae sp. nov., isolated from Viking spacecraft and associated surfaces.</title>
        <authorList>
            <person name="Seuylemezian A."/>
            <person name="Vaishampayan P."/>
        </authorList>
    </citation>
    <scope>NUCLEOTIDE SEQUENCE [LARGE SCALE GENOMIC DNA]</scope>
    <source>
        <strain evidence="3 4">MA001</strain>
    </source>
</reference>
<protein>
    <recommendedName>
        <fullName evidence="2">RNA 2',3'-cyclic phosphodiesterase</fullName>
        <shortName evidence="2">RNA 2',3'-CPDase</shortName>
        <ecNumber evidence="2">3.1.4.58</ecNumber>
    </recommendedName>
</protein>
<comment type="function">
    <text evidence="2">Hydrolyzes RNA 2',3'-cyclic phosphodiester to an RNA 2'-phosphomonoester.</text>
</comment>
<feature type="active site" description="Proton donor" evidence="2">
    <location>
        <position position="43"/>
    </location>
</feature>
<keyword evidence="4" id="KW-1185">Reference proteome</keyword>
<feature type="short sequence motif" description="HXTX 2" evidence="2">
    <location>
        <begin position="129"/>
        <end position="132"/>
    </location>
</feature>
<dbReference type="SUPFAM" id="SSF55144">
    <property type="entry name" value="LigT-like"/>
    <property type="match status" value="1"/>
</dbReference>
<proteinExistence type="inferred from homology"/>
<evidence type="ECO:0000313" key="3">
    <source>
        <dbReference type="EMBL" id="RID86511.1"/>
    </source>
</evidence>
<dbReference type="EC" id="3.1.4.58" evidence="2"/>
<sequence>MANTHFFFALTLPDELKKELYGRIEQLKTAFPFKKWLHPADYHITMAFLGHASESMRNEAAARVKQTLEKEAAFPLILDEIGTFGRNDYPRILWAGVEFEQRLFDVQKKVYQACLEAGFSLDPKPFKPHITLARKYNGEEAFSLQQASSLTGLESKRFLASAITLYQTHIGASPSYEPICSVQLQ</sequence>
<evidence type="ECO:0000313" key="4">
    <source>
        <dbReference type="Proteomes" id="UP000266016"/>
    </source>
</evidence>
<organism evidence="3 4">
    <name type="scientific">Peribacillus asahii</name>
    <dbReference type="NCBI Taxonomy" id="228899"/>
    <lineage>
        <taxon>Bacteria</taxon>
        <taxon>Bacillati</taxon>
        <taxon>Bacillota</taxon>
        <taxon>Bacilli</taxon>
        <taxon>Bacillales</taxon>
        <taxon>Bacillaceae</taxon>
        <taxon>Peribacillus</taxon>
    </lineage>
</organism>
<keyword evidence="1 2" id="KW-0378">Hydrolase</keyword>
<gene>
    <name evidence="3" type="primary">thpR</name>
    <name evidence="3" type="ORF">D1953_09280</name>
</gene>
<dbReference type="AlphaFoldDB" id="A0A398BAM1"/>
<dbReference type="GO" id="GO:0004113">
    <property type="term" value="F:2',3'-cyclic-nucleotide 3'-phosphodiesterase activity"/>
    <property type="evidence" value="ECO:0007669"/>
    <property type="project" value="InterPro"/>
</dbReference>
<feature type="active site" description="Proton acceptor" evidence="2">
    <location>
        <position position="129"/>
    </location>
</feature>
<feature type="short sequence motif" description="HXTX 1" evidence="2">
    <location>
        <begin position="43"/>
        <end position="46"/>
    </location>
</feature>
<dbReference type="Pfam" id="PF13563">
    <property type="entry name" value="2_5_RNA_ligase2"/>
    <property type="match status" value="1"/>
</dbReference>